<organism evidence="1 2">
    <name type="scientific">Castanea mollissima</name>
    <name type="common">Chinese chestnut</name>
    <dbReference type="NCBI Taxonomy" id="60419"/>
    <lineage>
        <taxon>Eukaryota</taxon>
        <taxon>Viridiplantae</taxon>
        <taxon>Streptophyta</taxon>
        <taxon>Embryophyta</taxon>
        <taxon>Tracheophyta</taxon>
        <taxon>Spermatophyta</taxon>
        <taxon>Magnoliopsida</taxon>
        <taxon>eudicotyledons</taxon>
        <taxon>Gunneridae</taxon>
        <taxon>Pentapetalae</taxon>
        <taxon>rosids</taxon>
        <taxon>fabids</taxon>
        <taxon>Fagales</taxon>
        <taxon>Fagaceae</taxon>
        <taxon>Castanea</taxon>
    </lineage>
</organism>
<keyword evidence="2" id="KW-1185">Reference proteome</keyword>
<proteinExistence type="predicted"/>
<protein>
    <submittedName>
        <fullName evidence="1">Uncharacterized protein</fullName>
    </submittedName>
</protein>
<dbReference type="Proteomes" id="UP000737018">
    <property type="component" value="Unassembled WGS sequence"/>
</dbReference>
<evidence type="ECO:0000313" key="1">
    <source>
        <dbReference type="EMBL" id="KAF3975463.1"/>
    </source>
</evidence>
<dbReference type="AlphaFoldDB" id="A0A8J4VX20"/>
<dbReference type="EMBL" id="JRKL02000078">
    <property type="protein sequence ID" value="KAF3975463.1"/>
    <property type="molecule type" value="Genomic_DNA"/>
</dbReference>
<reference evidence="1" key="1">
    <citation type="submission" date="2020-03" db="EMBL/GenBank/DDBJ databases">
        <title>Castanea mollissima Vanexum genome sequencing.</title>
        <authorList>
            <person name="Staton M."/>
        </authorList>
    </citation>
    <scope>NUCLEOTIDE SEQUENCE</scope>
    <source>
        <tissue evidence="1">Leaf</tissue>
    </source>
</reference>
<accession>A0A8J4VX20</accession>
<sequence length="67" mass="7728">MGASSFRTSYLCSCILNFLILKHPETMDFVFMPLSEVIKLEGSYLLISIYGKMEYMGRGPYWESGKF</sequence>
<gene>
    <name evidence="1" type="ORF">CMV_001278</name>
</gene>
<comment type="caution">
    <text evidence="1">The sequence shown here is derived from an EMBL/GenBank/DDBJ whole genome shotgun (WGS) entry which is preliminary data.</text>
</comment>
<name>A0A8J4VX20_9ROSI</name>
<evidence type="ECO:0000313" key="2">
    <source>
        <dbReference type="Proteomes" id="UP000737018"/>
    </source>
</evidence>